<gene>
    <name evidence="1" type="primary">NCL1_50801</name>
    <name evidence="1" type="ORF">TNCV_2575251</name>
</gene>
<keyword evidence="2" id="KW-1185">Reference proteome</keyword>
<dbReference type="AlphaFoldDB" id="A0A8X6UZ13"/>
<proteinExistence type="predicted"/>
<dbReference type="Proteomes" id="UP000887159">
    <property type="component" value="Unassembled WGS sequence"/>
</dbReference>
<organism evidence="1 2">
    <name type="scientific">Trichonephila clavipes</name>
    <name type="common">Golden silk orbweaver</name>
    <name type="synonym">Nephila clavipes</name>
    <dbReference type="NCBI Taxonomy" id="2585209"/>
    <lineage>
        <taxon>Eukaryota</taxon>
        <taxon>Metazoa</taxon>
        <taxon>Ecdysozoa</taxon>
        <taxon>Arthropoda</taxon>
        <taxon>Chelicerata</taxon>
        <taxon>Arachnida</taxon>
        <taxon>Araneae</taxon>
        <taxon>Araneomorphae</taxon>
        <taxon>Entelegynae</taxon>
        <taxon>Araneoidea</taxon>
        <taxon>Nephilidae</taxon>
        <taxon>Trichonephila</taxon>
    </lineage>
</organism>
<protein>
    <submittedName>
        <fullName evidence="1">Uncharacterized protein</fullName>
    </submittedName>
</protein>
<evidence type="ECO:0000313" key="2">
    <source>
        <dbReference type="Proteomes" id="UP000887159"/>
    </source>
</evidence>
<comment type="caution">
    <text evidence="1">The sequence shown here is derived from an EMBL/GenBank/DDBJ whole genome shotgun (WGS) entry which is preliminary data.</text>
</comment>
<reference evidence="1" key="1">
    <citation type="submission" date="2020-08" db="EMBL/GenBank/DDBJ databases">
        <title>Multicomponent nature underlies the extraordinary mechanical properties of spider dragline silk.</title>
        <authorList>
            <person name="Kono N."/>
            <person name="Nakamura H."/>
            <person name="Mori M."/>
            <person name="Yoshida Y."/>
            <person name="Ohtoshi R."/>
            <person name="Malay A.D."/>
            <person name="Moran D.A.P."/>
            <person name="Tomita M."/>
            <person name="Numata K."/>
            <person name="Arakawa K."/>
        </authorList>
    </citation>
    <scope>NUCLEOTIDE SEQUENCE</scope>
</reference>
<name>A0A8X6UZ13_TRICX</name>
<accession>A0A8X6UZ13</accession>
<evidence type="ECO:0000313" key="1">
    <source>
        <dbReference type="EMBL" id="GFX88818.1"/>
    </source>
</evidence>
<sequence>MKRTSVVTSLRDGESGRGSRVVKVSDRGWHCHEFEPSTTKDPPCMAAMHVKSVESSNALPLVWCGRCHPRHLTMAQNYVVRRQKPWCS</sequence>
<dbReference type="EMBL" id="BMAU01021062">
    <property type="protein sequence ID" value="GFX88818.1"/>
    <property type="molecule type" value="Genomic_DNA"/>
</dbReference>